<protein>
    <submittedName>
        <fullName evidence="1">Uncharacterized protein</fullName>
    </submittedName>
</protein>
<dbReference type="Proteomes" id="UP001642360">
    <property type="component" value="Unassembled WGS sequence"/>
</dbReference>
<name>A0ABC8TK78_9AQUA</name>
<evidence type="ECO:0000313" key="1">
    <source>
        <dbReference type="EMBL" id="CAK9169862.1"/>
    </source>
</evidence>
<dbReference type="EMBL" id="CAUOFW020005391">
    <property type="protein sequence ID" value="CAK9169862.1"/>
    <property type="molecule type" value="Genomic_DNA"/>
</dbReference>
<sequence length="104" mass="11955">MLLHECLSDLLDWQPQLCLLPQFCHFVIWCSLLCAVGSNSDILACILLLCSFMGYLRSAGGYHRESVLGLLYIQFLPYKSLLFKMPRTYKFLDMAITVDVILFL</sequence>
<proteinExistence type="predicted"/>
<accession>A0ABC8TK78</accession>
<comment type="caution">
    <text evidence="1">The sequence shown here is derived from an EMBL/GenBank/DDBJ whole genome shotgun (WGS) entry which is preliminary data.</text>
</comment>
<evidence type="ECO:0000313" key="2">
    <source>
        <dbReference type="Proteomes" id="UP001642360"/>
    </source>
</evidence>
<dbReference type="AlphaFoldDB" id="A0ABC8TK78"/>
<keyword evidence="2" id="KW-1185">Reference proteome</keyword>
<reference evidence="1 2" key="1">
    <citation type="submission" date="2024-02" db="EMBL/GenBank/DDBJ databases">
        <authorList>
            <person name="Vignale AGUSTIN F."/>
            <person name="Sosa J E."/>
            <person name="Modenutti C."/>
        </authorList>
    </citation>
    <scope>NUCLEOTIDE SEQUENCE [LARGE SCALE GENOMIC DNA]</scope>
</reference>
<organism evidence="1 2">
    <name type="scientific">Ilex paraguariensis</name>
    <name type="common">yerba mate</name>
    <dbReference type="NCBI Taxonomy" id="185542"/>
    <lineage>
        <taxon>Eukaryota</taxon>
        <taxon>Viridiplantae</taxon>
        <taxon>Streptophyta</taxon>
        <taxon>Embryophyta</taxon>
        <taxon>Tracheophyta</taxon>
        <taxon>Spermatophyta</taxon>
        <taxon>Magnoliopsida</taxon>
        <taxon>eudicotyledons</taxon>
        <taxon>Gunneridae</taxon>
        <taxon>Pentapetalae</taxon>
        <taxon>asterids</taxon>
        <taxon>campanulids</taxon>
        <taxon>Aquifoliales</taxon>
        <taxon>Aquifoliaceae</taxon>
        <taxon>Ilex</taxon>
    </lineage>
</organism>
<gene>
    <name evidence="1" type="ORF">ILEXP_LOCUS39351</name>
</gene>